<dbReference type="OrthoDB" id="285482at2"/>
<dbReference type="Proteomes" id="UP000317909">
    <property type="component" value="Plasmid pI41_1"/>
</dbReference>
<name>A0A517U6T1_9BACT</name>
<reference evidence="2 3" key="1">
    <citation type="submission" date="2019-02" db="EMBL/GenBank/DDBJ databases">
        <title>Deep-cultivation of Planctomycetes and their phenomic and genomic characterization uncovers novel biology.</title>
        <authorList>
            <person name="Wiegand S."/>
            <person name="Jogler M."/>
            <person name="Boedeker C."/>
            <person name="Pinto D."/>
            <person name="Vollmers J."/>
            <person name="Rivas-Marin E."/>
            <person name="Kohn T."/>
            <person name="Peeters S.H."/>
            <person name="Heuer A."/>
            <person name="Rast P."/>
            <person name="Oberbeckmann S."/>
            <person name="Bunk B."/>
            <person name="Jeske O."/>
            <person name="Meyerdierks A."/>
            <person name="Storesund J.E."/>
            <person name="Kallscheuer N."/>
            <person name="Luecker S."/>
            <person name="Lage O.M."/>
            <person name="Pohl T."/>
            <person name="Merkel B.J."/>
            <person name="Hornburger P."/>
            <person name="Mueller R.-W."/>
            <person name="Bruemmer F."/>
            <person name="Labrenz M."/>
            <person name="Spormann A.M."/>
            <person name="Op den Camp H."/>
            <person name="Overmann J."/>
            <person name="Amann R."/>
            <person name="Jetten M.S.M."/>
            <person name="Mascher T."/>
            <person name="Medema M.H."/>
            <person name="Devos D.P."/>
            <person name="Kaster A.-K."/>
            <person name="Ovreas L."/>
            <person name="Rohde M."/>
            <person name="Galperin M.Y."/>
            <person name="Jogler C."/>
        </authorList>
    </citation>
    <scope>NUCLEOTIDE SEQUENCE [LARGE SCALE GENOMIC DNA]</scope>
    <source>
        <strain evidence="2 3">I41</strain>
        <plasmid evidence="3">pi41_1</plasmid>
    </source>
</reference>
<sequence>MKPPDRVVFDCNVFFQAFISGSGPAGQLLQAVSEKSLTLFVSAFVLEELTDVLSRPHLASQFKFTRERVAEYLDSLVQLATMTTDVPHVFEFPRDPKDAHYVDLALAVDAKLIVSRDKDLLSLRDAATGEGRDFLSRYPGLLILTPPEVLKLLAATLPPK</sequence>
<dbReference type="RefSeq" id="WP_145436554.1">
    <property type="nucleotide sequence ID" value="NZ_CP036340.1"/>
</dbReference>
<dbReference type="InterPro" id="IPR002850">
    <property type="entry name" value="PIN_toxin-like"/>
</dbReference>
<evidence type="ECO:0000313" key="3">
    <source>
        <dbReference type="Proteomes" id="UP000317909"/>
    </source>
</evidence>
<dbReference type="InterPro" id="IPR002716">
    <property type="entry name" value="PIN_dom"/>
</dbReference>
<dbReference type="PANTHER" id="PTHR34610">
    <property type="entry name" value="SSL7007 PROTEIN"/>
    <property type="match status" value="1"/>
</dbReference>
<dbReference type="PANTHER" id="PTHR34610:SF3">
    <property type="entry name" value="SSL7007 PROTEIN"/>
    <property type="match status" value="1"/>
</dbReference>
<keyword evidence="2" id="KW-0614">Plasmid</keyword>
<gene>
    <name evidence="2" type="ORF">I41_55740</name>
</gene>
<evidence type="ECO:0000259" key="1">
    <source>
        <dbReference type="SMART" id="SM00670"/>
    </source>
</evidence>
<dbReference type="KEGG" id="llh:I41_55740"/>
<geneLocation type="plasmid" evidence="3">
    <name>pi41_1</name>
</geneLocation>
<accession>A0A517U6T1</accession>
<dbReference type="NCBIfam" id="TIGR00305">
    <property type="entry name" value="putative toxin-antitoxin system toxin component, PIN family"/>
    <property type="match status" value="1"/>
</dbReference>
<dbReference type="SMART" id="SM00670">
    <property type="entry name" value="PINc"/>
    <property type="match status" value="1"/>
</dbReference>
<dbReference type="EMBL" id="CP036340">
    <property type="protein sequence ID" value="QDT76324.1"/>
    <property type="molecule type" value="Genomic_DNA"/>
</dbReference>
<dbReference type="InterPro" id="IPR029060">
    <property type="entry name" value="PIN-like_dom_sf"/>
</dbReference>
<dbReference type="AlphaFoldDB" id="A0A517U6T1"/>
<dbReference type="SUPFAM" id="SSF88723">
    <property type="entry name" value="PIN domain-like"/>
    <property type="match status" value="1"/>
</dbReference>
<feature type="domain" description="PIN" evidence="1">
    <location>
        <begin position="5"/>
        <end position="122"/>
    </location>
</feature>
<protein>
    <submittedName>
        <fullName evidence="2">PIN domain protein</fullName>
    </submittedName>
</protein>
<organism evidence="2 3">
    <name type="scientific">Lacipirellula limnantheis</name>
    <dbReference type="NCBI Taxonomy" id="2528024"/>
    <lineage>
        <taxon>Bacteria</taxon>
        <taxon>Pseudomonadati</taxon>
        <taxon>Planctomycetota</taxon>
        <taxon>Planctomycetia</taxon>
        <taxon>Pirellulales</taxon>
        <taxon>Lacipirellulaceae</taxon>
        <taxon>Lacipirellula</taxon>
    </lineage>
</organism>
<evidence type="ECO:0000313" key="2">
    <source>
        <dbReference type="EMBL" id="QDT76324.1"/>
    </source>
</evidence>
<dbReference type="Pfam" id="PF13470">
    <property type="entry name" value="PIN_3"/>
    <property type="match status" value="1"/>
</dbReference>
<keyword evidence="3" id="KW-1185">Reference proteome</keyword>
<proteinExistence type="predicted"/>